<feature type="region of interest" description="Disordered" evidence="1">
    <location>
        <begin position="1"/>
        <end position="82"/>
    </location>
</feature>
<feature type="compositionally biased region" description="Gly residues" evidence="1">
    <location>
        <begin position="1"/>
        <end position="17"/>
    </location>
</feature>
<reference evidence="2 3" key="1">
    <citation type="submission" date="2016-10" db="EMBL/GenBank/DDBJ databases">
        <title>The genome of Paramicrosporidium saccamoebae is the missing link in understanding Cryptomycota and Microsporidia evolution.</title>
        <authorList>
            <person name="Quandt C.A."/>
            <person name="Beaudet D."/>
            <person name="Corsaro D."/>
            <person name="Michel R."/>
            <person name="Corradi N."/>
            <person name="James T."/>
        </authorList>
    </citation>
    <scope>NUCLEOTIDE SEQUENCE [LARGE SCALE GENOMIC DNA]</scope>
    <source>
        <strain evidence="2 3">KSL3</strain>
    </source>
</reference>
<feature type="non-terminal residue" evidence="2">
    <location>
        <position position="1"/>
    </location>
</feature>
<evidence type="ECO:0000313" key="3">
    <source>
        <dbReference type="Proteomes" id="UP000240830"/>
    </source>
</evidence>
<evidence type="ECO:0000256" key="1">
    <source>
        <dbReference type="SAM" id="MobiDB-lite"/>
    </source>
</evidence>
<feature type="compositionally biased region" description="Low complexity" evidence="1">
    <location>
        <begin position="18"/>
        <end position="32"/>
    </location>
</feature>
<gene>
    <name evidence="2" type="ORF">PSACC_00304</name>
</gene>
<dbReference type="EMBL" id="MTSL01000033">
    <property type="protein sequence ID" value="PJF19880.1"/>
    <property type="molecule type" value="Genomic_DNA"/>
</dbReference>
<organism evidence="2 3">
    <name type="scientific">Paramicrosporidium saccamoebae</name>
    <dbReference type="NCBI Taxonomy" id="1246581"/>
    <lineage>
        <taxon>Eukaryota</taxon>
        <taxon>Fungi</taxon>
        <taxon>Fungi incertae sedis</taxon>
        <taxon>Cryptomycota</taxon>
        <taxon>Cryptomycota incertae sedis</taxon>
        <taxon>Paramicrosporidium</taxon>
    </lineage>
</organism>
<keyword evidence="3" id="KW-1185">Reference proteome</keyword>
<accession>A0A2H9TQE3</accession>
<comment type="caution">
    <text evidence="2">The sequence shown here is derived from an EMBL/GenBank/DDBJ whole genome shotgun (WGS) entry which is preliminary data.</text>
</comment>
<evidence type="ECO:0000313" key="2">
    <source>
        <dbReference type="EMBL" id="PJF19880.1"/>
    </source>
</evidence>
<protein>
    <submittedName>
        <fullName evidence="2">Uncharacterized protein</fullName>
    </submittedName>
</protein>
<name>A0A2H9TQE3_9FUNG</name>
<dbReference type="Proteomes" id="UP000240830">
    <property type="component" value="Unassembled WGS sequence"/>
</dbReference>
<sequence length="107" mass="10125">GGRSPVGSSEVGGGGRSPVGSSESAGSSVPLSGAGGGGKSPVGSNSSSEPCDSLSDNSPVPLPRGGGGTVIVDGSPEGLPSAPMAVSKRLTEIHNTQIAIAVNFIIA</sequence>
<proteinExistence type="predicted"/>
<dbReference type="AlphaFoldDB" id="A0A2H9TQE3"/>